<dbReference type="Proteomes" id="UP001319846">
    <property type="component" value="Unassembled WGS sequence"/>
</dbReference>
<protein>
    <submittedName>
        <fullName evidence="1">Succinylglutamate desuccinylase</fullName>
    </submittedName>
</protein>
<keyword evidence="2" id="KW-1185">Reference proteome</keyword>
<sequence>MLDYWLDWTLNERLPSQKRGRFASGTYQLHAPGIMELLPDTQAPDAHACVFSAAIHGNETAPVELLGSWLSALEAGITTLGAPVLVILGNIPALRAQRRFIETNLNRLFTRGIAEPGAEPARARELMSAVDDFFAAHTELPRLHYDLHTAIRASLYPRFVVEPFADTRIAPHQWQWLAAADMQAVLHQHQASWTFSHYSKHYHQAQAFTFELGRVAPFGENDMAALVPMQALLDALGEGRKPAQKAPDEMTFFQVHHELMRQAEDFSLCFAADTPNFSRFEPGTRLAHDSVAGDFIVGDTPLHVVFPNADVALGARAALLVSPTEPPIKP</sequence>
<accession>A0ACC5VW05</accession>
<gene>
    <name evidence="1" type="ORF">HW452_11020</name>
</gene>
<organism evidence="1 2">
    <name type="scientific">Vreelandella aquamarina</name>
    <dbReference type="NCBI Taxonomy" id="77097"/>
    <lineage>
        <taxon>Bacteria</taxon>
        <taxon>Pseudomonadati</taxon>
        <taxon>Pseudomonadota</taxon>
        <taxon>Gammaproteobacteria</taxon>
        <taxon>Oceanospirillales</taxon>
        <taxon>Halomonadaceae</taxon>
        <taxon>Vreelandella</taxon>
    </lineage>
</organism>
<proteinExistence type="predicted"/>
<reference evidence="1" key="1">
    <citation type="submission" date="2020-06" db="EMBL/GenBank/DDBJ databases">
        <title>Whole Genome Sequence of Halomonas aquamarina MB598.</title>
        <authorList>
            <person name="Pervaiz M."/>
            <person name="Fariq A."/>
            <person name="Yasmin A."/>
            <person name="Welch M."/>
        </authorList>
    </citation>
    <scope>NUCLEOTIDE SEQUENCE</scope>
    <source>
        <strain evidence="1">MB598</strain>
    </source>
</reference>
<comment type="caution">
    <text evidence="1">The sequence shown here is derived from an EMBL/GenBank/DDBJ whole genome shotgun (WGS) entry which is preliminary data.</text>
</comment>
<name>A0ACC5VW05_9GAMM</name>
<evidence type="ECO:0000313" key="2">
    <source>
        <dbReference type="Proteomes" id="UP001319846"/>
    </source>
</evidence>
<evidence type="ECO:0000313" key="1">
    <source>
        <dbReference type="EMBL" id="MBZ5488053.1"/>
    </source>
</evidence>
<dbReference type="EMBL" id="JABYQT010000006">
    <property type="protein sequence ID" value="MBZ5488053.1"/>
    <property type="molecule type" value="Genomic_DNA"/>
</dbReference>